<accession>A0ABY3N0G8</accession>
<dbReference type="InterPro" id="IPR002559">
    <property type="entry name" value="Transposase_11"/>
</dbReference>
<keyword evidence="4" id="KW-1185">Reference proteome</keyword>
<evidence type="ECO:0000313" key="4">
    <source>
        <dbReference type="Proteomes" id="UP000815846"/>
    </source>
</evidence>
<feature type="domain" description="Transposase IS4-like" evidence="1">
    <location>
        <begin position="99"/>
        <end position="329"/>
    </location>
</feature>
<evidence type="ECO:0000259" key="1">
    <source>
        <dbReference type="Pfam" id="PF01609"/>
    </source>
</evidence>
<dbReference type="InterPro" id="IPR051698">
    <property type="entry name" value="Transposase_11-like"/>
</dbReference>
<name>A0ABY3N0G8_9GAMM</name>
<protein>
    <submittedName>
        <fullName evidence="3">ISAs1 family transposase</fullName>
    </submittedName>
</protein>
<dbReference type="InterPro" id="IPR032806">
    <property type="entry name" value="YbfD_N"/>
</dbReference>
<dbReference type="NCBIfam" id="NF033564">
    <property type="entry name" value="transpos_ISAs1"/>
    <property type="match status" value="1"/>
</dbReference>
<evidence type="ECO:0000313" key="3">
    <source>
        <dbReference type="EMBL" id="TYK66866.1"/>
    </source>
</evidence>
<dbReference type="Pfam" id="PF13808">
    <property type="entry name" value="DDE_Tnp_1_assoc"/>
    <property type="match status" value="1"/>
</dbReference>
<reference evidence="3 4" key="1">
    <citation type="submission" date="2019-08" db="EMBL/GenBank/DDBJ databases">
        <title>Microbe sample from Colwellia echini.</title>
        <authorList>
            <person name="Christiansen L."/>
            <person name="Pathiraja D."/>
            <person name="Schultz-Johansen M."/>
            <person name="Choi I.-G."/>
            <person name="Stougaard P."/>
        </authorList>
    </citation>
    <scope>NUCLEOTIDE SEQUENCE [LARGE SCALE GENOMIC DNA]</scope>
    <source>
        <strain evidence="3 4">A3</strain>
    </source>
</reference>
<gene>
    <name evidence="3" type="ORF">CWS31_003530</name>
</gene>
<dbReference type="Proteomes" id="UP000815846">
    <property type="component" value="Unassembled WGS sequence"/>
</dbReference>
<dbReference type="RefSeq" id="WP_101344474.1">
    <property type="nucleotide sequence ID" value="NZ_PJAI02000002.1"/>
</dbReference>
<dbReference type="EMBL" id="PJAI02000002">
    <property type="protein sequence ID" value="TYK66866.1"/>
    <property type="molecule type" value="Genomic_DNA"/>
</dbReference>
<feature type="domain" description="H repeat-associated protein N-terminal" evidence="2">
    <location>
        <begin position="4"/>
        <end position="91"/>
    </location>
</feature>
<dbReference type="InterPro" id="IPR047647">
    <property type="entry name" value="ISAs1_transpos"/>
</dbReference>
<dbReference type="Pfam" id="PF01609">
    <property type="entry name" value="DDE_Tnp_1"/>
    <property type="match status" value="1"/>
</dbReference>
<organism evidence="3 4">
    <name type="scientific">Colwellia echini</name>
    <dbReference type="NCBI Taxonomy" id="1982103"/>
    <lineage>
        <taxon>Bacteria</taxon>
        <taxon>Pseudomonadati</taxon>
        <taxon>Pseudomonadota</taxon>
        <taxon>Gammaproteobacteria</taxon>
        <taxon>Alteromonadales</taxon>
        <taxon>Colwelliaceae</taxon>
        <taxon>Colwellia</taxon>
    </lineage>
</organism>
<dbReference type="PANTHER" id="PTHR30298:SF0">
    <property type="entry name" value="PROTEIN YBFL-RELATED"/>
    <property type="match status" value="1"/>
</dbReference>
<evidence type="ECO:0000259" key="2">
    <source>
        <dbReference type="Pfam" id="PF13808"/>
    </source>
</evidence>
<sequence>MSFIDHFSIIEDPRKDINVKYDFIDILFLTVSAVISGAEGWQDIEDFGHDKLDWLRLHRPFQQGIPVDDTIARIIRAISPKQFNQALINWVNEVRRDNGKEQIAIDGKTLRHSFDGERNSALHSITAWSKSNGLVLAQARSEGKKNENSSVLEMLDTLNISGAIVSADAMNTQKQIVAKILNNGGDYVLCVKNNHKKLKEEIAAYFHKVTRDSPEHIQGHEEIDSGHGRIESRHYRQLRMSEWIEEGDKWQGIQTIIEVTRKRITKDKEQAETLYYISSLSPNVVQISDAIRGHWEVENKVHWVLDVTFKEDDCRIRKEDGAENVGIIRRFGLNLSRLHPSKISMRRKLKRAARIDEFRTEIIFG</sequence>
<dbReference type="PANTHER" id="PTHR30298">
    <property type="entry name" value="H REPEAT-ASSOCIATED PREDICTED TRANSPOSASE"/>
    <property type="match status" value="1"/>
</dbReference>
<proteinExistence type="predicted"/>
<comment type="caution">
    <text evidence="3">The sequence shown here is derived from an EMBL/GenBank/DDBJ whole genome shotgun (WGS) entry which is preliminary data.</text>
</comment>